<protein>
    <recommendedName>
        <fullName evidence="4">G protein-coupled receptor</fullName>
    </recommendedName>
</protein>
<dbReference type="PANTHER" id="PTHR22943">
    <property type="entry name" value="7-TRANSMEMBRANE DOMAIN RECEPTOR C.ELEGANS"/>
    <property type="match status" value="1"/>
</dbReference>
<evidence type="ECO:0000256" key="1">
    <source>
        <dbReference type="SAM" id="Phobius"/>
    </source>
</evidence>
<keyword evidence="1" id="KW-0472">Membrane</keyword>
<dbReference type="AlphaFoldDB" id="A0AAV5TFT2"/>
<dbReference type="InterPro" id="IPR019428">
    <property type="entry name" value="7TM_GPCR_serpentine_rcpt_Str"/>
</dbReference>
<feature type="transmembrane region" description="Helical" evidence="1">
    <location>
        <begin position="71"/>
        <end position="89"/>
    </location>
</feature>
<organism evidence="2 3">
    <name type="scientific">Pristionchus entomophagus</name>
    <dbReference type="NCBI Taxonomy" id="358040"/>
    <lineage>
        <taxon>Eukaryota</taxon>
        <taxon>Metazoa</taxon>
        <taxon>Ecdysozoa</taxon>
        <taxon>Nematoda</taxon>
        <taxon>Chromadorea</taxon>
        <taxon>Rhabditida</taxon>
        <taxon>Rhabditina</taxon>
        <taxon>Diplogasteromorpha</taxon>
        <taxon>Diplogasteroidea</taxon>
        <taxon>Neodiplogasteridae</taxon>
        <taxon>Pristionchus</taxon>
    </lineage>
</organism>
<dbReference type="PANTHER" id="PTHR22943:SF248">
    <property type="entry name" value="SEVEN TM RECEPTOR"/>
    <property type="match status" value="1"/>
</dbReference>
<feature type="transmembrane region" description="Helical" evidence="1">
    <location>
        <begin position="12"/>
        <end position="32"/>
    </location>
</feature>
<dbReference type="Proteomes" id="UP001432027">
    <property type="component" value="Unassembled WGS sequence"/>
</dbReference>
<feature type="transmembrane region" description="Helical" evidence="1">
    <location>
        <begin position="44"/>
        <end position="65"/>
    </location>
</feature>
<comment type="caution">
    <text evidence="2">The sequence shown here is derived from an EMBL/GenBank/DDBJ whole genome shotgun (WGS) entry which is preliminary data.</text>
</comment>
<evidence type="ECO:0000313" key="3">
    <source>
        <dbReference type="Proteomes" id="UP001432027"/>
    </source>
</evidence>
<gene>
    <name evidence="2" type="ORF">PENTCL1PPCAC_14483</name>
</gene>
<keyword evidence="3" id="KW-1185">Reference proteome</keyword>
<evidence type="ECO:0008006" key="4">
    <source>
        <dbReference type="Google" id="ProtNLM"/>
    </source>
</evidence>
<keyword evidence="1" id="KW-0812">Transmembrane</keyword>
<proteinExistence type="predicted"/>
<evidence type="ECO:0000313" key="2">
    <source>
        <dbReference type="EMBL" id="GMS92308.1"/>
    </source>
</evidence>
<dbReference type="EMBL" id="BTSX01000004">
    <property type="protein sequence ID" value="GMS92308.1"/>
    <property type="molecule type" value="Genomic_DNA"/>
</dbReference>
<dbReference type="Pfam" id="PF10326">
    <property type="entry name" value="7TM_GPCR_Str"/>
    <property type="match status" value="1"/>
</dbReference>
<feature type="non-terminal residue" evidence="2">
    <location>
        <position position="217"/>
    </location>
</feature>
<accession>A0AAV5TFT2</accession>
<reference evidence="2" key="1">
    <citation type="submission" date="2023-10" db="EMBL/GenBank/DDBJ databases">
        <title>Genome assembly of Pristionchus species.</title>
        <authorList>
            <person name="Yoshida K."/>
            <person name="Sommer R.J."/>
        </authorList>
    </citation>
    <scope>NUCLEOTIDE SEQUENCE</scope>
    <source>
        <strain evidence="2">RS0144</strain>
    </source>
</reference>
<name>A0AAV5TFT2_9BILA</name>
<sequence length="217" mass="24414">MSMSAFDASAHVVFNWAMAIFALLFNVLLVVLVRKVNVAAMGSYAVLIDVSAVMDIVIALSNAVVVPNIHMGKYSFVVFGVGTCTWPAFPGMISIYVFDLLFYQTFALLSFHFIYRYVVLQGSTSSLAFLSIWHWAAAAVIFELLFNAVMAFFISHYEPRTDWKPDAQLVEDMRAYYGVNMTKPFGHFHVVYAEIDNLNGSMTWNWPIVIYTLSILG</sequence>
<feature type="transmembrane region" description="Helical" evidence="1">
    <location>
        <begin position="101"/>
        <end position="120"/>
    </location>
</feature>
<feature type="transmembrane region" description="Helical" evidence="1">
    <location>
        <begin position="132"/>
        <end position="154"/>
    </location>
</feature>
<keyword evidence="1" id="KW-1133">Transmembrane helix</keyword>